<feature type="non-terminal residue" evidence="2">
    <location>
        <position position="432"/>
    </location>
</feature>
<dbReference type="AlphaFoldDB" id="D1W973"/>
<dbReference type="PANTHER" id="PTHR13833:SF71">
    <property type="entry name" value="NHL DOMAIN-CONTAINING PROTEIN"/>
    <property type="match status" value="1"/>
</dbReference>
<sequence length="432" mass="48359">MKKTFYLSLLLGCLCMVGCKDDSTDSGQPYDPNRPATFTEFTPTEGAVRTRMYIKGSNFGTDESKIHVNIGGKRAKVIGTDGNTIYCMVPSRAYSGEVVVMMEGEKGDTAQTYTFDQKFTYNTRTVVGTLLRKVDENNESGFSDGSFDGEASVPSNDWLVFDPKPQNGGDKLLFSSNYYDGLRVLNLTQRTVTRLFPRSQYKSMHSFTFSVDGDTLFFPDDNGQATSSQLANIYYALRSENFRKIRPYNYAPCSYAMVCMPDGYKFYCCWKNAAVYRMGDNSGGIPHVDNDRVLCFKLDQLVATGGEQTVMILHPSGKYMYMFSKKRGAILRSNYNPTTHMFEGLTIIAGSLTQRGAQEGIGSTARFHTTWAGVFVKNREYVNNPRPDGELYDFYFTDSGNHCIWKLTPDGVASIAVGRSNYTADHQYSGYV</sequence>
<dbReference type="Pfam" id="PF01833">
    <property type="entry name" value="TIG"/>
    <property type="match status" value="1"/>
</dbReference>
<proteinExistence type="predicted"/>
<dbReference type="Gene3D" id="2.60.40.10">
    <property type="entry name" value="Immunoglobulins"/>
    <property type="match status" value="1"/>
</dbReference>
<evidence type="ECO:0000313" key="3">
    <source>
        <dbReference type="Proteomes" id="UP000005283"/>
    </source>
</evidence>
<keyword evidence="3" id="KW-1185">Reference proteome</keyword>
<dbReference type="PANTHER" id="PTHR13833">
    <property type="match status" value="1"/>
</dbReference>
<comment type="caution">
    <text evidence="2">The sequence shown here is derived from an EMBL/GenBank/DDBJ whole genome shotgun (WGS) entry which is preliminary data.</text>
</comment>
<dbReference type="Gene3D" id="2.120.10.30">
    <property type="entry name" value="TolB, C-terminal domain"/>
    <property type="match status" value="1"/>
</dbReference>
<dbReference type="InterPro" id="IPR013783">
    <property type="entry name" value="Ig-like_fold"/>
</dbReference>
<name>D1W973_9BACT</name>
<dbReference type="eggNOG" id="COG3386">
    <property type="taxonomic scope" value="Bacteria"/>
</dbReference>
<dbReference type="CDD" id="cd00603">
    <property type="entry name" value="IPT_PCSR"/>
    <property type="match status" value="1"/>
</dbReference>
<evidence type="ECO:0000259" key="1">
    <source>
        <dbReference type="Pfam" id="PF01833"/>
    </source>
</evidence>
<gene>
    <name evidence="2" type="ORF">HMPREF0650_0946</name>
</gene>
<feature type="domain" description="IPT/TIG" evidence="1">
    <location>
        <begin position="37"/>
        <end position="121"/>
    </location>
</feature>
<protein>
    <recommendedName>
        <fullName evidence="1">IPT/TIG domain-containing protein</fullName>
    </recommendedName>
</protein>
<dbReference type="SUPFAM" id="SSF82171">
    <property type="entry name" value="DPP6 N-terminal domain-like"/>
    <property type="match status" value="1"/>
</dbReference>
<accession>D1W973</accession>
<dbReference type="STRING" id="679190.HMPREF0650_0946"/>
<dbReference type="EMBL" id="ADEG01000111">
    <property type="protein sequence ID" value="EFA90941.1"/>
    <property type="molecule type" value="Genomic_DNA"/>
</dbReference>
<dbReference type="InterPro" id="IPR002909">
    <property type="entry name" value="IPT_dom"/>
</dbReference>
<reference evidence="2 3" key="1">
    <citation type="submission" date="2009-12" db="EMBL/GenBank/DDBJ databases">
        <title>Genome Sequence of Prevotella buccalis ATCC 35310.</title>
        <authorList>
            <person name="Durkin A.S."/>
            <person name="Madupu R."/>
            <person name="Torralba M."/>
            <person name="Methe B."/>
            <person name="Sutton G."/>
            <person name="Strausberg R.L."/>
            <person name="Nelson K.E."/>
        </authorList>
    </citation>
    <scope>NUCLEOTIDE SEQUENCE [LARGE SCALE GENOMIC DNA]</scope>
    <source>
        <strain evidence="2 3">ATCC 35310</strain>
    </source>
</reference>
<dbReference type="Proteomes" id="UP000005283">
    <property type="component" value="Unassembled WGS sequence"/>
</dbReference>
<dbReference type="RefSeq" id="WP_004351140.1">
    <property type="nucleotide sequence ID" value="NZ_ADEG01000111.1"/>
</dbReference>
<dbReference type="InterPro" id="IPR014756">
    <property type="entry name" value="Ig_E-set"/>
</dbReference>
<dbReference type="InterPro" id="IPR011042">
    <property type="entry name" value="6-blade_b-propeller_TolB-like"/>
</dbReference>
<evidence type="ECO:0000313" key="2">
    <source>
        <dbReference type="EMBL" id="EFA90941.1"/>
    </source>
</evidence>
<dbReference type="SUPFAM" id="SSF81296">
    <property type="entry name" value="E set domains"/>
    <property type="match status" value="1"/>
</dbReference>
<organism evidence="2 3">
    <name type="scientific">Hoylesella buccalis ATCC 35310</name>
    <dbReference type="NCBI Taxonomy" id="679190"/>
    <lineage>
        <taxon>Bacteria</taxon>
        <taxon>Pseudomonadati</taxon>
        <taxon>Bacteroidota</taxon>
        <taxon>Bacteroidia</taxon>
        <taxon>Bacteroidales</taxon>
        <taxon>Prevotellaceae</taxon>
        <taxon>Hoylesella</taxon>
    </lineage>
</organism>